<name>A0ABQ9WED3_SAGOE</name>
<comment type="caution">
    <text evidence="2">The sequence shown here is derived from an EMBL/GenBank/DDBJ whole genome shotgun (WGS) entry which is preliminary data.</text>
</comment>
<dbReference type="EMBL" id="JASSZA010000001">
    <property type="protein sequence ID" value="KAK2119988.1"/>
    <property type="molecule type" value="Genomic_DNA"/>
</dbReference>
<feature type="region of interest" description="Disordered" evidence="1">
    <location>
        <begin position="1"/>
        <end position="27"/>
    </location>
</feature>
<dbReference type="Proteomes" id="UP001266305">
    <property type="component" value="Unassembled WGS sequence"/>
</dbReference>
<keyword evidence="3" id="KW-1185">Reference proteome</keyword>
<feature type="non-terminal residue" evidence="2">
    <location>
        <position position="1"/>
    </location>
</feature>
<feature type="region of interest" description="Disordered" evidence="1">
    <location>
        <begin position="42"/>
        <end position="67"/>
    </location>
</feature>
<evidence type="ECO:0000256" key="1">
    <source>
        <dbReference type="SAM" id="MobiDB-lite"/>
    </source>
</evidence>
<gene>
    <name evidence="2" type="ORF">P7K49_001374</name>
</gene>
<feature type="non-terminal residue" evidence="2">
    <location>
        <position position="94"/>
    </location>
</feature>
<evidence type="ECO:0000313" key="3">
    <source>
        <dbReference type="Proteomes" id="UP001266305"/>
    </source>
</evidence>
<sequence>RPTPPPPGAKGLPRADREPRHQARHCASRAQKTLLELRGLSQSLPPGDHRELRGEAGNGASAARLGSGAQLRLASFPGWLKRRLRAQPGVAAAK</sequence>
<protein>
    <submittedName>
        <fullName evidence="2">Uncharacterized protein</fullName>
    </submittedName>
</protein>
<reference evidence="2 3" key="1">
    <citation type="submission" date="2023-05" db="EMBL/GenBank/DDBJ databases">
        <title>B98-5 Cell Line De Novo Hybrid Assembly: An Optical Mapping Approach.</title>
        <authorList>
            <person name="Kananen K."/>
            <person name="Auerbach J.A."/>
            <person name="Kautto E."/>
            <person name="Blachly J.S."/>
        </authorList>
    </citation>
    <scope>NUCLEOTIDE SEQUENCE [LARGE SCALE GENOMIC DNA]</scope>
    <source>
        <strain evidence="2">B95-8</strain>
        <tissue evidence="2">Cell line</tissue>
    </source>
</reference>
<evidence type="ECO:0000313" key="2">
    <source>
        <dbReference type="EMBL" id="KAK2119988.1"/>
    </source>
</evidence>
<accession>A0ABQ9WED3</accession>
<organism evidence="2 3">
    <name type="scientific">Saguinus oedipus</name>
    <name type="common">Cotton-top tamarin</name>
    <name type="synonym">Oedipomidas oedipus</name>
    <dbReference type="NCBI Taxonomy" id="9490"/>
    <lineage>
        <taxon>Eukaryota</taxon>
        <taxon>Metazoa</taxon>
        <taxon>Chordata</taxon>
        <taxon>Craniata</taxon>
        <taxon>Vertebrata</taxon>
        <taxon>Euteleostomi</taxon>
        <taxon>Mammalia</taxon>
        <taxon>Eutheria</taxon>
        <taxon>Euarchontoglires</taxon>
        <taxon>Primates</taxon>
        <taxon>Haplorrhini</taxon>
        <taxon>Platyrrhini</taxon>
        <taxon>Cebidae</taxon>
        <taxon>Callitrichinae</taxon>
        <taxon>Saguinus</taxon>
    </lineage>
</organism>
<proteinExistence type="predicted"/>